<keyword evidence="3" id="KW-1185">Reference proteome</keyword>
<evidence type="ECO:0000256" key="1">
    <source>
        <dbReference type="SAM" id="MobiDB-lite"/>
    </source>
</evidence>
<dbReference type="AlphaFoldDB" id="A0A5M9K2F4"/>
<accession>A0A5M9K2F4</accession>
<evidence type="ECO:0000313" key="3">
    <source>
        <dbReference type="Proteomes" id="UP000322873"/>
    </source>
</evidence>
<proteinExistence type="predicted"/>
<dbReference type="EMBL" id="VICG01000002">
    <property type="protein sequence ID" value="KAA8574609.1"/>
    <property type="molecule type" value="Genomic_DNA"/>
</dbReference>
<protein>
    <submittedName>
        <fullName evidence="2">Uncharacterized protein</fullName>
    </submittedName>
</protein>
<dbReference type="Proteomes" id="UP000322873">
    <property type="component" value="Unassembled WGS sequence"/>
</dbReference>
<feature type="region of interest" description="Disordered" evidence="1">
    <location>
        <begin position="334"/>
        <end position="353"/>
    </location>
</feature>
<dbReference type="VEuPathDB" id="FungiDB:MFRU_030g00010"/>
<comment type="caution">
    <text evidence="2">The sequence shown here is derived from an EMBL/GenBank/DDBJ whole genome shotgun (WGS) entry which is preliminary data.</text>
</comment>
<evidence type="ECO:0000313" key="2">
    <source>
        <dbReference type="EMBL" id="KAA8574609.1"/>
    </source>
</evidence>
<reference evidence="2 3" key="1">
    <citation type="submission" date="2019-06" db="EMBL/GenBank/DDBJ databases">
        <title>Genome Sequence of the Brown Rot Fungal Pathogen Monilinia fructicola.</title>
        <authorList>
            <person name="De Miccolis Angelini R.M."/>
            <person name="Landi L."/>
            <person name="Abate D."/>
            <person name="Pollastro S."/>
            <person name="Romanazzi G."/>
            <person name="Faretra F."/>
        </authorList>
    </citation>
    <scope>NUCLEOTIDE SEQUENCE [LARGE SCALE GENOMIC DNA]</scope>
    <source>
        <strain evidence="2 3">Mfrc123</strain>
    </source>
</reference>
<name>A0A5M9K2F4_MONFR</name>
<organism evidence="2 3">
    <name type="scientific">Monilinia fructicola</name>
    <name type="common">Brown rot fungus</name>
    <name type="synonym">Ciboria fructicola</name>
    <dbReference type="NCBI Taxonomy" id="38448"/>
    <lineage>
        <taxon>Eukaryota</taxon>
        <taxon>Fungi</taxon>
        <taxon>Dikarya</taxon>
        <taxon>Ascomycota</taxon>
        <taxon>Pezizomycotina</taxon>
        <taxon>Leotiomycetes</taxon>
        <taxon>Helotiales</taxon>
        <taxon>Sclerotiniaceae</taxon>
        <taxon>Monilinia</taxon>
    </lineage>
</organism>
<feature type="compositionally biased region" description="Basic and acidic residues" evidence="1">
    <location>
        <begin position="342"/>
        <end position="353"/>
    </location>
</feature>
<sequence>MALLASCPKYVPNKLTVQDAGAGNLGRLGVMKIDVTSSNKEHTKILPVRDEDNQRQEEKRMRYEVRRMKTLRTRKAKENHVGNYERSCEEEQQTKAAPFKECHSNEMISQTREAKPTLERINEDSVRELDGMHRRENVAEEGDLEMCCVGNDTQHWQQDQNAKSRPQMRMQELQSLVAQLQKQQLSALRKEIGQAKDILDRIPKKECIRVKDVESAQKLVLQVAYNLFCRMEKEIITLHSTPNLLSYKVMVDRAVQIKKILKSTHDLDGLEEAVYDNILLTYKDILEIEERVRVLSDIANADTEKSIKKLVFQKIDSEDYRVDNRMNTANLPINPKFGSSHLKRENRDHMKLG</sequence>
<gene>
    <name evidence="2" type="ORF">EYC84_003861</name>
</gene>